<dbReference type="AlphaFoldDB" id="A0A159Z2E0"/>
<name>A0A159Z2E0_9RHOB</name>
<sequence>MLMATNRNPIAAALQQAANRDSGAADLSNAPVAHGHLSRVATIRSQEG</sequence>
<keyword evidence="2" id="KW-1185">Reference proteome</keyword>
<dbReference type="Proteomes" id="UP000076128">
    <property type="component" value="Chromosome"/>
</dbReference>
<gene>
    <name evidence="1" type="ORF">AKL17_1892</name>
</gene>
<protein>
    <submittedName>
        <fullName evidence="1">Uncharacterized protein</fullName>
    </submittedName>
</protein>
<dbReference type="KEGG" id="daa:AKL17_1892"/>
<evidence type="ECO:0000313" key="2">
    <source>
        <dbReference type="Proteomes" id="UP000076128"/>
    </source>
</evidence>
<organism evidence="1 2">
    <name type="scientific">Frigidibacter mobilis</name>
    <dbReference type="NCBI Taxonomy" id="1335048"/>
    <lineage>
        <taxon>Bacteria</taxon>
        <taxon>Pseudomonadati</taxon>
        <taxon>Pseudomonadota</taxon>
        <taxon>Alphaproteobacteria</taxon>
        <taxon>Rhodobacterales</taxon>
        <taxon>Paracoccaceae</taxon>
        <taxon>Frigidibacter</taxon>
    </lineage>
</organism>
<proteinExistence type="predicted"/>
<evidence type="ECO:0000313" key="1">
    <source>
        <dbReference type="EMBL" id="AMY69141.1"/>
    </source>
</evidence>
<dbReference type="EMBL" id="CP012661">
    <property type="protein sequence ID" value="AMY69141.1"/>
    <property type="molecule type" value="Genomic_DNA"/>
</dbReference>
<reference evidence="1 2" key="1">
    <citation type="submission" date="2015-09" db="EMBL/GenBank/DDBJ databases">
        <title>Complete genome sequence of Defluviimonas alba cai42t isolated from an oilfield in Xinjiang.</title>
        <authorList>
            <person name="Geng S."/>
            <person name="Pan X."/>
            <person name="Wu X."/>
        </authorList>
    </citation>
    <scope>NUCLEOTIDE SEQUENCE [LARGE SCALE GENOMIC DNA]</scope>
    <source>
        <strain evidence="2">cai42</strain>
    </source>
</reference>
<accession>A0A159Z2E0</accession>